<sequence>MSASSKPLLTVTGGFGRVGRMLLPRLSEDYRVHVIDRAEAEVSTAPYQITIGDLQNTDTLASALHGADALLHLAANPSPTAPWSAAIGNADITRGVLIAARDAGIEHTVVASSVHAAGGNFRFGQTPVRAYGTPRPCCEYGVGKLASEGLARLHHDITGTSVRVLRLGLTAWDPVSQDLAKTWIGDRDAASLVTGALAANPGFGIYYGVSRYAAQYWDVSNAATDLDWEPSEELPVALSLLSTETKANCALFLEPPPGERQNRA</sequence>
<dbReference type="Proteomes" id="UP001368654">
    <property type="component" value="Unassembled WGS sequence"/>
</dbReference>
<dbReference type="Gene3D" id="3.40.50.720">
    <property type="entry name" value="NAD(P)-binding Rossmann-like Domain"/>
    <property type="match status" value="1"/>
</dbReference>
<keyword evidence="3" id="KW-0520">NAD</keyword>
<dbReference type="EMBL" id="JBBDGL010000001">
    <property type="protein sequence ID" value="MEJ1154671.1"/>
    <property type="molecule type" value="Genomic_DNA"/>
</dbReference>
<protein>
    <submittedName>
        <fullName evidence="5">NAD(P)-dependent oxidoreductase</fullName>
    </submittedName>
</protein>
<proteinExistence type="inferred from homology"/>
<feature type="domain" description="NAD-dependent epimerase/dehydratase" evidence="4">
    <location>
        <begin position="10"/>
        <end position="167"/>
    </location>
</feature>
<accession>A0ABU8LQY3</accession>
<comment type="similarity">
    <text evidence="1">Belongs to the NAD(P)-dependent epimerase/dehydratase family.</text>
</comment>
<dbReference type="Pfam" id="PF01370">
    <property type="entry name" value="Epimerase"/>
    <property type="match status" value="1"/>
</dbReference>
<evidence type="ECO:0000256" key="1">
    <source>
        <dbReference type="ARBA" id="ARBA00007637"/>
    </source>
</evidence>
<evidence type="ECO:0000259" key="4">
    <source>
        <dbReference type="Pfam" id="PF01370"/>
    </source>
</evidence>
<dbReference type="PANTHER" id="PTHR43103:SF5">
    <property type="entry name" value="4-EPIMERASE, PUTATIVE (AFU_ORTHOLOGUE AFUA_7G00360)-RELATED"/>
    <property type="match status" value="1"/>
</dbReference>
<dbReference type="RefSeq" id="WP_337337105.1">
    <property type="nucleotide sequence ID" value="NZ_JBBDGL010000001.1"/>
</dbReference>
<keyword evidence="2" id="KW-0560">Oxidoreductase</keyword>
<organism evidence="5 6">
    <name type="scientific">Microbacterium marmarense</name>
    <dbReference type="NCBI Taxonomy" id="3122051"/>
    <lineage>
        <taxon>Bacteria</taxon>
        <taxon>Bacillati</taxon>
        <taxon>Actinomycetota</taxon>
        <taxon>Actinomycetes</taxon>
        <taxon>Micrococcales</taxon>
        <taxon>Microbacteriaceae</taxon>
        <taxon>Microbacterium</taxon>
    </lineage>
</organism>
<evidence type="ECO:0000256" key="3">
    <source>
        <dbReference type="ARBA" id="ARBA00023027"/>
    </source>
</evidence>
<evidence type="ECO:0000313" key="5">
    <source>
        <dbReference type="EMBL" id="MEJ1154671.1"/>
    </source>
</evidence>
<evidence type="ECO:0000256" key="2">
    <source>
        <dbReference type="ARBA" id="ARBA00023002"/>
    </source>
</evidence>
<dbReference type="InterPro" id="IPR036291">
    <property type="entry name" value="NAD(P)-bd_dom_sf"/>
</dbReference>
<dbReference type="SUPFAM" id="SSF51735">
    <property type="entry name" value="NAD(P)-binding Rossmann-fold domains"/>
    <property type="match status" value="1"/>
</dbReference>
<gene>
    <name evidence="5" type="ORF">WDU96_03535</name>
</gene>
<reference evidence="5 6" key="1">
    <citation type="submission" date="2024-02" db="EMBL/GenBank/DDBJ databases">
        <authorList>
            <person name="Saticioglu I.B."/>
        </authorList>
    </citation>
    <scope>NUCLEOTIDE SEQUENCE [LARGE SCALE GENOMIC DNA]</scope>
    <source>
        <strain evidence="5 6">Mu-86</strain>
    </source>
</reference>
<evidence type="ECO:0000313" key="6">
    <source>
        <dbReference type="Proteomes" id="UP001368654"/>
    </source>
</evidence>
<keyword evidence="6" id="KW-1185">Reference proteome</keyword>
<dbReference type="PANTHER" id="PTHR43103">
    <property type="entry name" value="NUCLEOSIDE-DIPHOSPHATE-SUGAR EPIMERASE"/>
    <property type="match status" value="1"/>
</dbReference>
<name>A0ABU8LQY3_9MICO</name>
<comment type="caution">
    <text evidence="5">The sequence shown here is derived from an EMBL/GenBank/DDBJ whole genome shotgun (WGS) entry which is preliminary data.</text>
</comment>
<dbReference type="InterPro" id="IPR001509">
    <property type="entry name" value="Epimerase_deHydtase"/>
</dbReference>